<feature type="transmembrane region" description="Helical" evidence="7">
    <location>
        <begin position="219"/>
        <end position="237"/>
    </location>
</feature>
<evidence type="ECO:0000256" key="6">
    <source>
        <dbReference type="SAM" id="MobiDB-lite"/>
    </source>
</evidence>
<dbReference type="Proteomes" id="UP001446871">
    <property type="component" value="Unassembled WGS sequence"/>
</dbReference>
<keyword evidence="2 7" id="KW-0812">Transmembrane</keyword>
<feature type="transmembrane region" description="Helical" evidence="7">
    <location>
        <begin position="26"/>
        <end position="43"/>
    </location>
</feature>
<protein>
    <recommendedName>
        <fullName evidence="8">Rhodopsin domain-containing protein</fullName>
    </recommendedName>
</protein>
<feature type="transmembrane region" description="Helical" evidence="7">
    <location>
        <begin position="105"/>
        <end position="127"/>
    </location>
</feature>
<feature type="transmembrane region" description="Helical" evidence="7">
    <location>
        <begin position="139"/>
        <end position="160"/>
    </location>
</feature>
<feature type="compositionally biased region" description="Basic and acidic residues" evidence="6">
    <location>
        <begin position="299"/>
        <end position="310"/>
    </location>
</feature>
<feature type="region of interest" description="Disordered" evidence="6">
    <location>
        <begin position="292"/>
        <end position="329"/>
    </location>
</feature>
<comment type="caution">
    <text evidence="9">The sequence shown here is derived from an EMBL/GenBank/DDBJ whole genome shotgun (WGS) entry which is preliminary data.</text>
</comment>
<evidence type="ECO:0000256" key="3">
    <source>
        <dbReference type="ARBA" id="ARBA00022989"/>
    </source>
</evidence>
<gene>
    <name evidence="9" type="ORF">PG996_000108</name>
</gene>
<name>A0ABR1WD09_9PEZI</name>
<keyword evidence="10" id="KW-1185">Reference proteome</keyword>
<feature type="compositionally biased region" description="Polar residues" evidence="6">
    <location>
        <begin position="383"/>
        <end position="392"/>
    </location>
</feature>
<evidence type="ECO:0000256" key="5">
    <source>
        <dbReference type="ARBA" id="ARBA00038359"/>
    </source>
</evidence>
<evidence type="ECO:0000256" key="4">
    <source>
        <dbReference type="ARBA" id="ARBA00023136"/>
    </source>
</evidence>
<reference evidence="9 10" key="1">
    <citation type="submission" date="2023-01" db="EMBL/GenBank/DDBJ databases">
        <title>Analysis of 21 Apiospora genomes using comparative genomics revels a genus with tremendous synthesis potential of carbohydrate active enzymes and secondary metabolites.</title>
        <authorList>
            <person name="Sorensen T."/>
        </authorList>
    </citation>
    <scope>NUCLEOTIDE SEQUENCE [LARGE SCALE GENOMIC DNA]</scope>
    <source>
        <strain evidence="9 10">CBS 83171</strain>
    </source>
</reference>
<evidence type="ECO:0000256" key="1">
    <source>
        <dbReference type="ARBA" id="ARBA00004141"/>
    </source>
</evidence>
<evidence type="ECO:0000256" key="7">
    <source>
        <dbReference type="SAM" id="Phobius"/>
    </source>
</evidence>
<keyword evidence="3 7" id="KW-1133">Transmembrane helix</keyword>
<evidence type="ECO:0000313" key="9">
    <source>
        <dbReference type="EMBL" id="KAK8081327.1"/>
    </source>
</evidence>
<feature type="region of interest" description="Disordered" evidence="6">
    <location>
        <begin position="347"/>
        <end position="392"/>
    </location>
</feature>
<feature type="transmembrane region" description="Helical" evidence="7">
    <location>
        <begin position="188"/>
        <end position="207"/>
    </location>
</feature>
<evidence type="ECO:0000259" key="8">
    <source>
        <dbReference type="Pfam" id="PF20684"/>
    </source>
</evidence>
<dbReference type="PANTHER" id="PTHR33048">
    <property type="entry name" value="PTH11-LIKE INTEGRAL MEMBRANE PROTEIN (AFU_ORTHOLOGUE AFUA_5G11245)"/>
    <property type="match status" value="1"/>
</dbReference>
<organism evidence="9 10">
    <name type="scientific">Apiospora saccharicola</name>
    <dbReference type="NCBI Taxonomy" id="335842"/>
    <lineage>
        <taxon>Eukaryota</taxon>
        <taxon>Fungi</taxon>
        <taxon>Dikarya</taxon>
        <taxon>Ascomycota</taxon>
        <taxon>Pezizomycotina</taxon>
        <taxon>Sordariomycetes</taxon>
        <taxon>Xylariomycetidae</taxon>
        <taxon>Amphisphaeriales</taxon>
        <taxon>Apiosporaceae</taxon>
        <taxon>Apiospora</taxon>
    </lineage>
</organism>
<dbReference type="PANTHER" id="PTHR33048:SF124">
    <property type="entry name" value="INTEGRAL MEMBRANE PROTEIN"/>
    <property type="match status" value="1"/>
</dbReference>
<dbReference type="Pfam" id="PF20684">
    <property type="entry name" value="Fung_rhodopsin"/>
    <property type="match status" value="1"/>
</dbReference>
<evidence type="ECO:0000256" key="2">
    <source>
        <dbReference type="ARBA" id="ARBA00022692"/>
    </source>
</evidence>
<keyword evidence="4 7" id="KW-0472">Membrane</keyword>
<accession>A0ABR1WD09</accession>
<dbReference type="EMBL" id="JAQQWM010000001">
    <property type="protein sequence ID" value="KAK8081327.1"/>
    <property type="molecule type" value="Genomic_DNA"/>
</dbReference>
<evidence type="ECO:0000313" key="10">
    <source>
        <dbReference type="Proteomes" id="UP001446871"/>
    </source>
</evidence>
<comment type="similarity">
    <text evidence="5">Belongs to the SAT4 family.</text>
</comment>
<dbReference type="InterPro" id="IPR052337">
    <property type="entry name" value="SAT4-like"/>
</dbReference>
<dbReference type="InterPro" id="IPR049326">
    <property type="entry name" value="Rhodopsin_dom_fungi"/>
</dbReference>
<feature type="transmembrane region" description="Helical" evidence="7">
    <location>
        <begin position="257"/>
        <end position="276"/>
    </location>
</feature>
<comment type="subcellular location">
    <subcellularLocation>
        <location evidence="1">Membrane</location>
        <topology evidence="1">Multi-pass membrane protein</topology>
    </subcellularLocation>
</comment>
<feature type="domain" description="Rhodopsin" evidence="8">
    <location>
        <begin position="45"/>
        <end position="280"/>
    </location>
</feature>
<feature type="transmembrane region" description="Helical" evidence="7">
    <location>
        <begin position="63"/>
        <end position="82"/>
    </location>
</feature>
<proteinExistence type="inferred from homology"/>
<sequence>MALFTHPGGQGHVSDFAHPVRQWTEALYWGSGVFHFLTILFIAQRCYTHFYLQRKMAPEDAMLLTAWGLNILITIFILRTVADGTMGTHAYELELPRFMKFMFDFYPMPIIYPLCCMFAKMSLMYFYTRLNPSRVYQAAAWFGLFFVFGSNIGLAFATAFPCKPLELSWNPLIPGTCIDRPATYKATAIIGLLSDVYLILLPVPTVVGLQMPWQQKAGLCAMFAVGILTICTSGVRLHVIIQQLSDSDVSWGSGPTAFWVIVEANLMIVCATLPSLRQFLLHVSPKLLGMGSSSSSSHNGRDGAKEHSEDSELVTFGQGGGRKGQKQRAIRLPDTLYGLDTFNDTTIQAGGHPPCTGGGQQDDGDGGDQQHDCESQKGILRTKTASISYGGH</sequence>